<name>A0A6B2L9S7_9EUKA</name>
<protein>
    <submittedName>
        <fullName evidence="2">Uncharacterized protein</fullName>
    </submittedName>
</protein>
<accession>A0A6B2L9S7</accession>
<dbReference type="AlphaFoldDB" id="A0A6B2L9S7"/>
<dbReference type="Pfam" id="PF13516">
    <property type="entry name" value="LRR_6"/>
    <property type="match status" value="1"/>
</dbReference>
<feature type="region of interest" description="Disordered" evidence="1">
    <location>
        <begin position="144"/>
        <end position="179"/>
    </location>
</feature>
<feature type="compositionally biased region" description="Polar residues" evidence="1">
    <location>
        <begin position="152"/>
        <end position="168"/>
    </location>
</feature>
<dbReference type="InterPro" id="IPR001611">
    <property type="entry name" value="Leu-rich_rpt"/>
</dbReference>
<evidence type="ECO:0000256" key="1">
    <source>
        <dbReference type="SAM" id="MobiDB-lite"/>
    </source>
</evidence>
<organism evidence="2">
    <name type="scientific">Arcella intermedia</name>
    <dbReference type="NCBI Taxonomy" id="1963864"/>
    <lineage>
        <taxon>Eukaryota</taxon>
        <taxon>Amoebozoa</taxon>
        <taxon>Tubulinea</taxon>
        <taxon>Elardia</taxon>
        <taxon>Arcellinida</taxon>
        <taxon>Sphaerothecina</taxon>
        <taxon>Arcellidae</taxon>
        <taxon>Arcella</taxon>
    </lineage>
</organism>
<dbReference type="Gene3D" id="3.80.10.10">
    <property type="entry name" value="Ribonuclease Inhibitor"/>
    <property type="match status" value="1"/>
</dbReference>
<dbReference type="SUPFAM" id="SSF52047">
    <property type="entry name" value="RNI-like"/>
    <property type="match status" value="1"/>
</dbReference>
<reference evidence="2" key="1">
    <citation type="journal article" date="2020" name="J. Eukaryot. Microbiol.">
        <title>De novo Sequencing, Assembly and Annotation of the Transcriptome for the Free-Living Testate Amoeba Arcella intermedia.</title>
        <authorList>
            <person name="Ribeiro G.M."/>
            <person name="Porfirio-Sousa A.L."/>
            <person name="Maurer-Alcala X.X."/>
            <person name="Katz L.A."/>
            <person name="Lahr D.J.G."/>
        </authorList>
    </citation>
    <scope>NUCLEOTIDE SEQUENCE</scope>
</reference>
<dbReference type="InterPro" id="IPR032675">
    <property type="entry name" value="LRR_dom_sf"/>
</dbReference>
<sequence length="289" mass="32745">MFLHGNDIGDEGATAIMKALTERPMRVLNLSGNRISPDVISLIRSKLSKIPLLDLEPQRSSSSSLYNLNRILPKIEPFIPQPPEDNPIKISVSIPQNPSLQEKKPKKKFKLTNITSNINNMNASTIGSSNYEEMLKGMLNVPRKPSLKHNQKPIQRSKSQPFAFLSNNEGKDSSKLQGSKENTISSLLLRNQQMIAKLEETQSKKESELMLISKKLEELNIYDLEKSALEIQLNHINKILYNSEKKLENSSQVLLKTREDISNLSVLLESNYKTIQTLQLQLQQKRPSC</sequence>
<evidence type="ECO:0000313" key="2">
    <source>
        <dbReference type="EMBL" id="NDV33764.1"/>
    </source>
</evidence>
<proteinExistence type="predicted"/>
<dbReference type="EMBL" id="GIBP01004795">
    <property type="protein sequence ID" value="NDV33764.1"/>
    <property type="molecule type" value="Transcribed_RNA"/>
</dbReference>